<dbReference type="Proteomes" id="UP001151760">
    <property type="component" value="Unassembled WGS sequence"/>
</dbReference>
<dbReference type="EMBL" id="BQNB010018126">
    <property type="protein sequence ID" value="GJT70949.1"/>
    <property type="molecule type" value="Genomic_DNA"/>
</dbReference>
<organism evidence="2 3">
    <name type="scientific">Tanacetum coccineum</name>
    <dbReference type="NCBI Taxonomy" id="301880"/>
    <lineage>
        <taxon>Eukaryota</taxon>
        <taxon>Viridiplantae</taxon>
        <taxon>Streptophyta</taxon>
        <taxon>Embryophyta</taxon>
        <taxon>Tracheophyta</taxon>
        <taxon>Spermatophyta</taxon>
        <taxon>Magnoliopsida</taxon>
        <taxon>eudicotyledons</taxon>
        <taxon>Gunneridae</taxon>
        <taxon>Pentapetalae</taxon>
        <taxon>asterids</taxon>
        <taxon>campanulids</taxon>
        <taxon>Asterales</taxon>
        <taxon>Asteraceae</taxon>
        <taxon>Asteroideae</taxon>
        <taxon>Anthemideae</taxon>
        <taxon>Anthemidinae</taxon>
        <taxon>Tanacetum</taxon>
    </lineage>
</organism>
<reference evidence="2" key="2">
    <citation type="submission" date="2022-01" db="EMBL/GenBank/DDBJ databases">
        <authorList>
            <person name="Yamashiro T."/>
            <person name="Shiraishi A."/>
            <person name="Satake H."/>
            <person name="Nakayama K."/>
        </authorList>
    </citation>
    <scope>NUCLEOTIDE SEQUENCE</scope>
</reference>
<name>A0ABQ5G6A9_9ASTR</name>
<evidence type="ECO:0000256" key="1">
    <source>
        <dbReference type="SAM" id="MobiDB-lite"/>
    </source>
</evidence>
<keyword evidence="3" id="KW-1185">Reference proteome</keyword>
<reference evidence="2" key="1">
    <citation type="journal article" date="2022" name="Int. J. Mol. Sci.">
        <title>Draft Genome of Tanacetum Coccineum: Genomic Comparison of Closely Related Tanacetum-Family Plants.</title>
        <authorList>
            <person name="Yamashiro T."/>
            <person name="Shiraishi A."/>
            <person name="Nakayama K."/>
            <person name="Satake H."/>
        </authorList>
    </citation>
    <scope>NUCLEOTIDE SEQUENCE</scope>
</reference>
<comment type="caution">
    <text evidence="2">The sequence shown here is derived from an EMBL/GenBank/DDBJ whole genome shotgun (WGS) entry which is preliminary data.</text>
</comment>
<accession>A0ABQ5G6A9</accession>
<evidence type="ECO:0000313" key="2">
    <source>
        <dbReference type="EMBL" id="GJT70949.1"/>
    </source>
</evidence>
<evidence type="ECO:0000313" key="3">
    <source>
        <dbReference type="Proteomes" id="UP001151760"/>
    </source>
</evidence>
<proteinExistence type="predicted"/>
<feature type="region of interest" description="Disordered" evidence="1">
    <location>
        <begin position="1"/>
        <end position="33"/>
    </location>
</feature>
<gene>
    <name evidence="2" type="ORF">Tco_1030235</name>
</gene>
<sequence>MSDYEDSTVTYTAVSSPYEDSSDMGSPGAEGSPMMLEDPHTYVVAIFQALPSPDYVLLRRTSDPDITRFRHWCEDISTTIDYNDKLYQECIWLPSKPVEKVDYSGIYDSEDEVASTDNDMANILASEKVSYGNNSLLEQWTDSYMNCDYDLDPYDGDMYEGQDIPDKI</sequence>
<feature type="compositionally biased region" description="Polar residues" evidence="1">
    <location>
        <begin position="7"/>
        <end position="19"/>
    </location>
</feature>
<protein>
    <submittedName>
        <fullName evidence="2">Uncharacterized protein</fullName>
    </submittedName>
</protein>